<evidence type="ECO:0000256" key="1">
    <source>
        <dbReference type="ARBA" id="ARBA00023002"/>
    </source>
</evidence>
<reference evidence="3" key="1">
    <citation type="submission" date="2020-01" db="EMBL/GenBank/DDBJ databases">
        <authorList>
            <person name="Yang Y."/>
            <person name="Kwon Y.M."/>
        </authorList>
    </citation>
    <scope>NUCLEOTIDE SEQUENCE</scope>
    <source>
        <strain evidence="3">PG104</strain>
    </source>
</reference>
<dbReference type="PANTHER" id="PTHR43364:SF6">
    <property type="entry name" value="OXIDOREDUCTASE-RELATED"/>
    <property type="match status" value="1"/>
</dbReference>
<feature type="domain" description="NADP-dependent oxidoreductase" evidence="2">
    <location>
        <begin position="16"/>
        <end position="312"/>
    </location>
</feature>
<keyword evidence="4" id="KW-1185">Reference proteome</keyword>
<dbReference type="KEGG" id="fap:GR316_00940"/>
<evidence type="ECO:0000313" key="4">
    <source>
        <dbReference type="Proteomes" id="UP000679284"/>
    </source>
</evidence>
<dbReference type="InterPro" id="IPR023210">
    <property type="entry name" value="NADP_OxRdtase_dom"/>
</dbReference>
<evidence type="ECO:0000259" key="2">
    <source>
        <dbReference type="Pfam" id="PF00248"/>
    </source>
</evidence>
<proteinExistence type="predicted"/>
<dbReference type="GO" id="GO:0005829">
    <property type="term" value="C:cytosol"/>
    <property type="evidence" value="ECO:0007669"/>
    <property type="project" value="TreeGrafter"/>
</dbReference>
<dbReference type="CDD" id="cd19081">
    <property type="entry name" value="AKR_AKR9C1"/>
    <property type="match status" value="1"/>
</dbReference>
<organism evidence="3 4">
    <name type="scientific">Falsirhodobacter algicola</name>
    <dbReference type="NCBI Taxonomy" id="2692330"/>
    <lineage>
        <taxon>Bacteria</taxon>
        <taxon>Pseudomonadati</taxon>
        <taxon>Pseudomonadota</taxon>
        <taxon>Alphaproteobacteria</taxon>
        <taxon>Rhodobacterales</taxon>
        <taxon>Paracoccaceae</taxon>
        <taxon>Falsirhodobacter</taxon>
    </lineage>
</organism>
<keyword evidence="1" id="KW-0560">Oxidoreductase</keyword>
<dbReference type="EMBL" id="CP047289">
    <property type="protein sequence ID" value="QUS34962.1"/>
    <property type="molecule type" value="Genomic_DNA"/>
</dbReference>
<dbReference type="Gene3D" id="3.20.20.100">
    <property type="entry name" value="NADP-dependent oxidoreductase domain"/>
    <property type="match status" value="1"/>
</dbReference>
<dbReference type="InterPro" id="IPR050523">
    <property type="entry name" value="AKR_Detox_Biosynth"/>
</dbReference>
<dbReference type="InterPro" id="IPR036812">
    <property type="entry name" value="NAD(P)_OxRdtase_dom_sf"/>
</dbReference>
<dbReference type="FunFam" id="3.20.20.100:FF:000004">
    <property type="entry name" value="Oxidoreductase, aldo/keto reductase"/>
    <property type="match status" value="1"/>
</dbReference>
<name>A0A8J8SK42_9RHOB</name>
<dbReference type="AlphaFoldDB" id="A0A8J8SK42"/>
<evidence type="ECO:0000313" key="3">
    <source>
        <dbReference type="EMBL" id="QUS34962.1"/>
    </source>
</evidence>
<dbReference type="GO" id="GO:0016491">
    <property type="term" value="F:oxidoreductase activity"/>
    <property type="evidence" value="ECO:0007669"/>
    <property type="project" value="UniProtKB-KW"/>
</dbReference>
<accession>A0A8J8SK42</accession>
<protein>
    <submittedName>
        <fullName evidence="3">Aldo/keto reductase</fullName>
    </submittedName>
</protein>
<dbReference type="Proteomes" id="UP000679284">
    <property type="component" value="Chromosome"/>
</dbReference>
<dbReference type="RefSeq" id="WP_211784210.1">
    <property type="nucleotide sequence ID" value="NZ_CP047289.1"/>
</dbReference>
<gene>
    <name evidence="3" type="ORF">GR316_00940</name>
</gene>
<sequence length="314" mass="34636">MKRRLGQTDIQIAPWVLGTNTAGWTADEATSFATFDAFVDAGFTALDTADVYSRWVPGNDSESEKIIGRWMKARGNRDKVHVFTKTGMDMGDGRKGLSARRIEEAVEDSLTRLQTDYIDLYQSHQPDPDTPEEETLEAYERLVQAGKVRWIGCSNYNTAELERAIRTSKEKGIAQYQSVQNEFNLYARDKYDADLAELMQGNGLSLLPFFSLAGGFLTGKYRSEDDLRKSKRGESIGRRYMNPKGHAILHAMDRAAEREDASLTEIALAWIVAQPGVVGALASASSPQQVAELAGAVTLELSADSLRELTAAGI</sequence>
<dbReference type="SUPFAM" id="SSF51430">
    <property type="entry name" value="NAD(P)-linked oxidoreductase"/>
    <property type="match status" value="1"/>
</dbReference>
<dbReference type="Pfam" id="PF00248">
    <property type="entry name" value="Aldo_ket_red"/>
    <property type="match status" value="1"/>
</dbReference>
<dbReference type="PANTHER" id="PTHR43364">
    <property type="entry name" value="NADH-SPECIFIC METHYLGLYOXAL REDUCTASE-RELATED"/>
    <property type="match status" value="1"/>
</dbReference>